<name>A0A655Y172_VIBCL</name>
<dbReference type="Proteomes" id="UP000041770">
    <property type="component" value="Unassembled WGS sequence"/>
</dbReference>
<dbReference type="EMBL" id="CWQY01000004">
    <property type="protein sequence ID" value="CSC25759.1"/>
    <property type="molecule type" value="Genomic_DNA"/>
</dbReference>
<protein>
    <submittedName>
        <fullName evidence="1">Uncharacterized protein</fullName>
    </submittedName>
</protein>
<dbReference type="AlphaFoldDB" id="A0A655Y172"/>
<accession>A0A655Y172</accession>
<proteinExistence type="predicted"/>
<reference evidence="1 2" key="1">
    <citation type="submission" date="2015-07" db="EMBL/GenBank/DDBJ databases">
        <authorList>
            <consortium name="Pathogen Informatics"/>
        </authorList>
    </citation>
    <scope>NUCLEOTIDE SEQUENCE [LARGE SCALE GENOMIC DNA]</scope>
    <source>
        <strain evidence="1 2">A316</strain>
    </source>
</reference>
<sequence length="37" mass="4660">MFCLCDGRKVLHVTKFHQPPIYFLYQNKSYLYWILRH</sequence>
<evidence type="ECO:0000313" key="1">
    <source>
        <dbReference type="EMBL" id="CSC25759.1"/>
    </source>
</evidence>
<gene>
    <name evidence="1" type="ORF">ERS013200_00988</name>
</gene>
<organism evidence="1 2">
    <name type="scientific">Vibrio cholerae</name>
    <dbReference type="NCBI Taxonomy" id="666"/>
    <lineage>
        <taxon>Bacteria</taxon>
        <taxon>Pseudomonadati</taxon>
        <taxon>Pseudomonadota</taxon>
        <taxon>Gammaproteobacteria</taxon>
        <taxon>Vibrionales</taxon>
        <taxon>Vibrionaceae</taxon>
        <taxon>Vibrio</taxon>
    </lineage>
</organism>
<evidence type="ECO:0000313" key="2">
    <source>
        <dbReference type="Proteomes" id="UP000041770"/>
    </source>
</evidence>